<dbReference type="Proteomes" id="UP001362899">
    <property type="component" value="Unassembled WGS sequence"/>
</dbReference>
<dbReference type="FunFam" id="3.40.50.10810:FF:000015">
    <property type="entry name" value="lymphoid-specific helicase isoform X1"/>
    <property type="match status" value="1"/>
</dbReference>
<feature type="domain" description="Helicase C-terminal" evidence="11">
    <location>
        <begin position="518"/>
        <end position="683"/>
    </location>
</feature>
<dbReference type="GO" id="GO:0016787">
    <property type="term" value="F:hydrolase activity"/>
    <property type="evidence" value="ECO:0007669"/>
    <property type="project" value="UniProtKB-KW"/>
</dbReference>
<dbReference type="PROSITE" id="PS51194">
    <property type="entry name" value="HELICASE_CTER"/>
    <property type="match status" value="1"/>
</dbReference>
<gene>
    <name evidence="12" type="ORF">DASB73_019860</name>
</gene>
<evidence type="ECO:0000259" key="10">
    <source>
        <dbReference type="PROSITE" id="PS51192"/>
    </source>
</evidence>
<evidence type="ECO:0000256" key="4">
    <source>
        <dbReference type="ARBA" id="ARBA00022801"/>
    </source>
</evidence>
<evidence type="ECO:0000256" key="9">
    <source>
        <dbReference type="SAM" id="MobiDB-lite"/>
    </source>
</evidence>
<dbReference type="InterPro" id="IPR049730">
    <property type="entry name" value="SNF2/RAD54-like_C"/>
</dbReference>
<dbReference type="InterPro" id="IPR000330">
    <property type="entry name" value="SNF2_N"/>
</dbReference>
<dbReference type="CDD" id="cd18793">
    <property type="entry name" value="SF2_C_SNF"/>
    <property type="match status" value="1"/>
</dbReference>
<name>A0AAV5RJX1_STABA</name>
<dbReference type="SUPFAM" id="SSF52540">
    <property type="entry name" value="P-loop containing nucleoside triphosphate hydrolases"/>
    <property type="match status" value="2"/>
</dbReference>
<keyword evidence="6" id="KW-0067">ATP-binding</keyword>
<evidence type="ECO:0000256" key="8">
    <source>
        <dbReference type="ARBA" id="ARBA00023242"/>
    </source>
</evidence>
<dbReference type="Pfam" id="PF00176">
    <property type="entry name" value="SNF2-rel_dom"/>
    <property type="match status" value="1"/>
</dbReference>
<comment type="subcellular location">
    <subcellularLocation>
        <location evidence="1">Nucleus</location>
    </subcellularLocation>
</comment>
<evidence type="ECO:0000256" key="5">
    <source>
        <dbReference type="ARBA" id="ARBA00022806"/>
    </source>
</evidence>
<organism evidence="12 13">
    <name type="scientific">Starmerella bacillaris</name>
    <name type="common">Yeast</name>
    <name type="synonym">Candida zemplinina</name>
    <dbReference type="NCBI Taxonomy" id="1247836"/>
    <lineage>
        <taxon>Eukaryota</taxon>
        <taxon>Fungi</taxon>
        <taxon>Dikarya</taxon>
        <taxon>Ascomycota</taxon>
        <taxon>Saccharomycotina</taxon>
        <taxon>Dipodascomycetes</taxon>
        <taxon>Dipodascales</taxon>
        <taxon>Trichomonascaceae</taxon>
        <taxon>Starmerella</taxon>
    </lineage>
</organism>
<keyword evidence="7" id="KW-0175">Coiled coil</keyword>
<dbReference type="PANTHER" id="PTHR10799">
    <property type="entry name" value="SNF2/RAD54 HELICASE FAMILY"/>
    <property type="match status" value="1"/>
</dbReference>
<dbReference type="EMBL" id="BTGC01000003">
    <property type="protein sequence ID" value="GMM51028.1"/>
    <property type="molecule type" value="Genomic_DNA"/>
</dbReference>
<keyword evidence="5" id="KW-0347">Helicase</keyword>
<evidence type="ECO:0000256" key="1">
    <source>
        <dbReference type="ARBA" id="ARBA00004123"/>
    </source>
</evidence>
<proteinExistence type="inferred from homology"/>
<evidence type="ECO:0000256" key="6">
    <source>
        <dbReference type="ARBA" id="ARBA00022840"/>
    </source>
</evidence>
<keyword evidence="3" id="KW-0547">Nucleotide-binding</keyword>
<dbReference type="GO" id="GO:0005524">
    <property type="term" value="F:ATP binding"/>
    <property type="evidence" value="ECO:0007669"/>
    <property type="project" value="UniProtKB-KW"/>
</dbReference>
<keyword evidence="13" id="KW-1185">Reference proteome</keyword>
<dbReference type="SMART" id="SM00490">
    <property type="entry name" value="HELICc"/>
    <property type="match status" value="1"/>
</dbReference>
<reference evidence="12 13" key="1">
    <citation type="journal article" date="2023" name="Elife">
        <title>Identification of key yeast species and microbe-microbe interactions impacting larval growth of Drosophila in the wild.</title>
        <authorList>
            <person name="Mure A."/>
            <person name="Sugiura Y."/>
            <person name="Maeda R."/>
            <person name="Honda K."/>
            <person name="Sakurai N."/>
            <person name="Takahashi Y."/>
            <person name="Watada M."/>
            <person name="Katoh T."/>
            <person name="Gotoh A."/>
            <person name="Gotoh Y."/>
            <person name="Taniguchi I."/>
            <person name="Nakamura K."/>
            <person name="Hayashi T."/>
            <person name="Katayama T."/>
            <person name="Uemura T."/>
            <person name="Hattori Y."/>
        </authorList>
    </citation>
    <scope>NUCLEOTIDE SEQUENCE [LARGE SCALE GENOMIC DNA]</scope>
    <source>
        <strain evidence="12 13">SB-73</strain>
    </source>
</reference>
<evidence type="ECO:0000313" key="12">
    <source>
        <dbReference type="EMBL" id="GMM51028.1"/>
    </source>
</evidence>
<dbReference type="InterPro" id="IPR038718">
    <property type="entry name" value="SNF2-like_sf"/>
</dbReference>
<evidence type="ECO:0000259" key="11">
    <source>
        <dbReference type="PROSITE" id="PS51194"/>
    </source>
</evidence>
<dbReference type="InterPro" id="IPR001650">
    <property type="entry name" value="Helicase_C-like"/>
</dbReference>
<dbReference type="AlphaFoldDB" id="A0AAV5RJX1"/>
<dbReference type="SMART" id="SM00487">
    <property type="entry name" value="DEXDc"/>
    <property type="match status" value="1"/>
</dbReference>
<dbReference type="GO" id="GO:0005634">
    <property type="term" value="C:nucleus"/>
    <property type="evidence" value="ECO:0007669"/>
    <property type="project" value="UniProtKB-SubCell"/>
</dbReference>
<feature type="compositionally biased region" description="Basic and acidic residues" evidence="9">
    <location>
        <begin position="47"/>
        <end position="87"/>
    </location>
</feature>
<evidence type="ECO:0000256" key="2">
    <source>
        <dbReference type="ARBA" id="ARBA00007025"/>
    </source>
</evidence>
<evidence type="ECO:0000313" key="13">
    <source>
        <dbReference type="Proteomes" id="UP001362899"/>
    </source>
</evidence>
<evidence type="ECO:0000256" key="3">
    <source>
        <dbReference type="ARBA" id="ARBA00022741"/>
    </source>
</evidence>
<accession>A0AAV5RJX1</accession>
<protein>
    <submittedName>
        <fullName evidence="12">ATPase</fullName>
    </submittedName>
</protein>
<dbReference type="Gene3D" id="3.40.50.300">
    <property type="entry name" value="P-loop containing nucleotide triphosphate hydrolases"/>
    <property type="match status" value="1"/>
</dbReference>
<comment type="similarity">
    <text evidence="2">Belongs to the SNF2/RAD54 helicase family.</text>
</comment>
<dbReference type="GO" id="GO:0004386">
    <property type="term" value="F:helicase activity"/>
    <property type="evidence" value="ECO:0007669"/>
    <property type="project" value="UniProtKB-KW"/>
</dbReference>
<feature type="domain" description="Helicase ATP-binding" evidence="10">
    <location>
        <begin position="174"/>
        <end position="336"/>
    </location>
</feature>
<keyword evidence="8" id="KW-0539">Nucleus</keyword>
<feature type="region of interest" description="Disordered" evidence="9">
    <location>
        <begin position="32"/>
        <end position="117"/>
    </location>
</feature>
<dbReference type="InterPro" id="IPR014001">
    <property type="entry name" value="Helicase_ATP-bd"/>
</dbReference>
<keyword evidence="4" id="KW-0378">Hydrolase</keyword>
<evidence type="ECO:0000256" key="7">
    <source>
        <dbReference type="ARBA" id="ARBA00023054"/>
    </source>
</evidence>
<dbReference type="Pfam" id="PF00271">
    <property type="entry name" value="Helicase_C"/>
    <property type="match status" value="1"/>
</dbReference>
<dbReference type="Gene3D" id="3.40.50.10810">
    <property type="entry name" value="Tandem AAA-ATPase domain"/>
    <property type="match status" value="1"/>
</dbReference>
<feature type="region of interest" description="Disordered" evidence="9">
    <location>
        <begin position="430"/>
        <end position="455"/>
    </location>
</feature>
<dbReference type="InterPro" id="IPR027417">
    <property type="entry name" value="P-loop_NTPase"/>
</dbReference>
<comment type="caution">
    <text evidence="12">The sequence shown here is derived from an EMBL/GenBank/DDBJ whole genome shotgun (WGS) entry which is preliminary data.</text>
</comment>
<sequence length="737" mass="84304">MSENNDEDQRLKRIKFLVEQSKLYAKFLTESLEPENSVDEGNNFVDKQQDQEEQRENIESLTNDDTHALESIETSDLKANDQNLESRTKKRKTEKVNTLKTKKGKATQEGAKLVSSKDQQMQPTITSFYKRQNPSEEHAIDKSSDKAERHISNQPSRIVVSLHPHQKVALKWLTLLYQNGLNGILADEMGLGKTLEVIAFLAFLLENGVNGPFLVLCPLSVVGNWCNEIDKFAPSITYTKYCGTPKERSQLRRASSSWGEVIISSYETIMADAKPLNKIGWKYIIVDEGHRLKNINSKLMQVLKQFKSANRMLLTGTPLQNNLPELWSLLNFLMPDIFVDLNIFHTWFESDSIHIDSENEEGLITSIHDILRPFLLRRLKKDVGLSLPPKREYILFTGLTLIQQELYQSILDKKGREYVRNQIIQESEKLTRNKPANAGSKSSSSKRNIDAEEKDREELTDSLVKAASQEMQSKSFANMLMQLRLTCNSPYLFWDPFILQQNHKVDARIESSSAKLILLHRIMSKLKSAGHKVLIFTQFSKTLDILEDWAIYRGYSYARLDGSTKQLDRQYLMDEFNKEESEIDLFMLTTRSGGQGVNLIKADTVVLFDSDWNPQQDLQAMDRVHRIGQTKPVIVLRLSTTDTVEQNLLARAAQKLELNQLIIESGHFKGPMSDYKTNKEKIDVLNTQIQRYKGEYSSSSIDDDSLDLILDRSLAAYQNSQPQSKITDNIFCVSSVL</sequence>
<dbReference type="PROSITE" id="PS51192">
    <property type="entry name" value="HELICASE_ATP_BIND_1"/>
    <property type="match status" value="1"/>
</dbReference>